<reference evidence="2 3" key="1">
    <citation type="journal article" date="2012" name="Proc. Natl. Acad. Sci. U.S.A.">
        <title>Comparative genomics of Ceriporiopsis subvermispora and Phanerochaete chrysosporium provide insight into selective ligninolysis.</title>
        <authorList>
            <person name="Fernandez-Fueyo E."/>
            <person name="Ruiz-Duenas F.J."/>
            <person name="Ferreira P."/>
            <person name="Floudas D."/>
            <person name="Hibbett D.S."/>
            <person name="Canessa P."/>
            <person name="Larrondo L.F."/>
            <person name="James T.Y."/>
            <person name="Seelenfreund D."/>
            <person name="Lobos S."/>
            <person name="Polanco R."/>
            <person name="Tello M."/>
            <person name="Honda Y."/>
            <person name="Watanabe T."/>
            <person name="Watanabe T."/>
            <person name="Ryu J.S."/>
            <person name="Kubicek C.P."/>
            <person name="Schmoll M."/>
            <person name="Gaskell J."/>
            <person name="Hammel K.E."/>
            <person name="St John F.J."/>
            <person name="Vanden Wymelenberg A."/>
            <person name="Sabat G."/>
            <person name="Splinter BonDurant S."/>
            <person name="Syed K."/>
            <person name="Yadav J.S."/>
            <person name="Doddapaneni H."/>
            <person name="Subramanian V."/>
            <person name="Lavin J.L."/>
            <person name="Oguiza J.A."/>
            <person name="Perez G."/>
            <person name="Pisabarro A.G."/>
            <person name="Ramirez L."/>
            <person name="Santoyo F."/>
            <person name="Master E."/>
            <person name="Coutinho P.M."/>
            <person name="Henrissat B."/>
            <person name="Lombard V."/>
            <person name="Magnuson J.K."/>
            <person name="Kuees U."/>
            <person name="Hori C."/>
            <person name="Igarashi K."/>
            <person name="Samejima M."/>
            <person name="Held B.W."/>
            <person name="Barry K.W."/>
            <person name="LaButti K.M."/>
            <person name="Lapidus A."/>
            <person name="Lindquist E.A."/>
            <person name="Lucas S.M."/>
            <person name="Riley R."/>
            <person name="Salamov A.A."/>
            <person name="Hoffmeister D."/>
            <person name="Schwenk D."/>
            <person name="Hadar Y."/>
            <person name="Yarden O."/>
            <person name="de Vries R.P."/>
            <person name="Wiebenga A."/>
            <person name="Stenlid J."/>
            <person name="Eastwood D."/>
            <person name="Grigoriev I.V."/>
            <person name="Berka R.M."/>
            <person name="Blanchette R.A."/>
            <person name="Kersten P."/>
            <person name="Martinez A.T."/>
            <person name="Vicuna R."/>
            <person name="Cullen D."/>
        </authorList>
    </citation>
    <scope>NUCLEOTIDE SEQUENCE [LARGE SCALE GENOMIC DNA]</scope>
    <source>
        <strain evidence="2 3">B</strain>
    </source>
</reference>
<protein>
    <recommendedName>
        <fullName evidence="1">BTB domain-containing protein</fullName>
    </recommendedName>
</protein>
<feature type="domain" description="BTB" evidence="1">
    <location>
        <begin position="25"/>
        <end position="98"/>
    </location>
</feature>
<name>M2REE5_CERS8</name>
<keyword evidence="3" id="KW-1185">Reference proteome</keyword>
<dbReference type="SMART" id="SM00225">
    <property type="entry name" value="BTB"/>
    <property type="match status" value="1"/>
</dbReference>
<dbReference type="PROSITE" id="PS50097">
    <property type="entry name" value="BTB"/>
    <property type="match status" value="1"/>
</dbReference>
<dbReference type="InterPro" id="IPR011333">
    <property type="entry name" value="SKP1/BTB/POZ_sf"/>
</dbReference>
<sequence>MSSRLSDDTAVKLTKSTRFYSDEPDTVIFNVESTLFRVNPYLLKRDSEVFRSMFSCPPGVGGAEGAADERPINIPEVAAFEFECLLEFLYEGMYTPRTDSVPYWKALLSISSRFVFDRIRQAAVKSLGKRSPPLHPTDLIFLANKYSISPWLKPAYTELCMRKEPLSDAEATTIGVKATAQIARAREAYRLNTLDSNVIFSCGHELPQIRCAKCAPQNATTNFVYRSEAQHAQIAEAVVKMFFFPYDIL</sequence>
<organism evidence="2 3">
    <name type="scientific">Ceriporiopsis subvermispora (strain B)</name>
    <name type="common">White-rot fungus</name>
    <name type="synonym">Gelatoporia subvermispora</name>
    <dbReference type="NCBI Taxonomy" id="914234"/>
    <lineage>
        <taxon>Eukaryota</taxon>
        <taxon>Fungi</taxon>
        <taxon>Dikarya</taxon>
        <taxon>Basidiomycota</taxon>
        <taxon>Agaricomycotina</taxon>
        <taxon>Agaricomycetes</taxon>
        <taxon>Polyporales</taxon>
        <taxon>Gelatoporiaceae</taxon>
        <taxon>Gelatoporia</taxon>
    </lineage>
</organism>
<dbReference type="Proteomes" id="UP000016930">
    <property type="component" value="Unassembled WGS sequence"/>
</dbReference>
<gene>
    <name evidence="2" type="ORF">CERSUDRAFT_114747</name>
</gene>
<dbReference type="STRING" id="914234.M2REE5"/>
<dbReference type="CDD" id="cd18186">
    <property type="entry name" value="BTB_POZ_ZBTB_KLHL-like"/>
    <property type="match status" value="1"/>
</dbReference>
<dbReference type="EMBL" id="KB445797">
    <property type="protein sequence ID" value="EMD36832.1"/>
    <property type="molecule type" value="Genomic_DNA"/>
</dbReference>
<dbReference type="HOGENOM" id="CLU_047592_5_0_1"/>
<accession>M2REE5</accession>
<proteinExistence type="predicted"/>
<evidence type="ECO:0000313" key="3">
    <source>
        <dbReference type="Proteomes" id="UP000016930"/>
    </source>
</evidence>
<dbReference type="SUPFAM" id="SSF54695">
    <property type="entry name" value="POZ domain"/>
    <property type="match status" value="1"/>
</dbReference>
<dbReference type="Gene3D" id="3.30.710.10">
    <property type="entry name" value="Potassium Channel Kv1.1, Chain A"/>
    <property type="match status" value="1"/>
</dbReference>
<dbReference type="InterPro" id="IPR000210">
    <property type="entry name" value="BTB/POZ_dom"/>
</dbReference>
<evidence type="ECO:0000259" key="1">
    <source>
        <dbReference type="PROSITE" id="PS50097"/>
    </source>
</evidence>
<dbReference type="OrthoDB" id="3223751at2759"/>
<dbReference type="Pfam" id="PF00651">
    <property type="entry name" value="BTB"/>
    <property type="match status" value="1"/>
</dbReference>
<dbReference type="AlphaFoldDB" id="M2REE5"/>
<evidence type="ECO:0000313" key="2">
    <source>
        <dbReference type="EMBL" id="EMD36832.1"/>
    </source>
</evidence>